<dbReference type="InterPro" id="IPR001628">
    <property type="entry name" value="Znf_hrmn_rcpt"/>
</dbReference>
<evidence type="ECO:0000256" key="6">
    <source>
        <dbReference type="ARBA" id="ARBA00023163"/>
    </source>
</evidence>
<keyword evidence="3" id="KW-0862">Zinc</keyword>
<feature type="region of interest" description="Disordered" evidence="7">
    <location>
        <begin position="1"/>
        <end position="20"/>
    </location>
</feature>
<feature type="domain" description="Nuclear receptor" evidence="8">
    <location>
        <begin position="123"/>
        <end position="210"/>
    </location>
</feature>
<sequence>AAEAGPGKLGSARPAPSSPNLRRQMTIVLLQLPAAGGDAHSGTGLQTIGGHDRPTEGRAFQRASCAACTQVLSQECRAMPAGGCRAIQSMPILFNRQQVSNSRLKSFRAGKSASQQSAMTSRGQRCSVVQCPPFPAGKSLRCRDLHHACKSFFKRRLQLSLSYNCMRRPRHAARSASEAADLAASCRFKKCLKLECGQLWIGHAAKLLWPEFSNHRCHLNKASINACCQKPSGWEFAADQPVRDQPQAETGNADDTPDLEAVQVDLSGRAPPRHLVAGRVIPGRAGCAGQSDCPAFDGILDDRVALLQQHWLDVIVLQVRSPLAVVGYADPDRIDHLQRRHILALALACPCPVRRAKILQLSGAVSRRPAARPRYFDALHRVLNLEGQVPPPLAGEALRNSFSSA</sequence>
<proteinExistence type="predicted"/>
<keyword evidence="4" id="KW-0805">Transcription regulation</keyword>
<dbReference type="GO" id="GO:0043565">
    <property type="term" value="F:sequence-specific DNA binding"/>
    <property type="evidence" value="ECO:0007669"/>
    <property type="project" value="InterPro"/>
</dbReference>
<name>A0A1I8FDV9_9PLAT</name>
<keyword evidence="9" id="KW-1185">Reference proteome</keyword>
<evidence type="ECO:0000259" key="8">
    <source>
        <dbReference type="PROSITE" id="PS51030"/>
    </source>
</evidence>
<dbReference type="WBParaSite" id="maker-unitig_31002-snap-gene-0.3-mRNA-1">
    <property type="protein sequence ID" value="maker-unitig_31002-snap-gene-0.3-mRNA-1"/>
    <property type="gene ID" value="maker-unitig_31002-snap-gene-0.3"/>
</dbReference>
<evidence type="ECO:0000256" key="3">
    <source>
        <dbReference type="ARBA" id="ARBA00022833"/>
    </source>
</evidence>
<evidence type="ECO:0000313" key="9">
    <source>
        <dbReference type="Proteomes" id="UP000095280"/>
    </source>
</evidence>
<dbReference type="GO" id="GO:0003700">
    <property type="term" value="F:DNA-binding transcription factor activity"/>
    <property type="evidence" value="ECO:0007669"/>
    <property type="project" value="InterPro"/>
</dbReference>
<dbReference type="Proteomes" id="UP000095280">
    <property type="component" value="Unplaced"/>
</dbReference>
<keyword evidence="1" id="KW-0479">Metal-binding</keyword>
<evidence type="ECO:0000256" key="1">
    <source>
        <dbReference type="ARBA" id="ARBA00022723"/>
    </source>
</evidence>
<organism evidence="9 10">
    <name type="scientific">Macrostomum lignano</name>
    <dbReference type="NCBI Taxonomy" id="282301"/>
    <lineage>
        <taxon>Eukaryota</taxon>
        <taxon>Metazoa</taxon>
        <taxon>Spiralia</taxon>
        <taxon>Lophotrochozoa</taxon>
        <taxon>Platyhelminthes</taxon>
        <taxon>Rhabditophora</taxon>
        <taxon>Macrostomorpha</taxon>
        <taxon>Macrostomida</taxon>
        <taxon>Macrostomidae</taxon>
        <taxon>Macrostomum</taxon>
    </lineage>
</organism>
<evidence type="ECO:0000256" key="5">
    <source>
        <dbReference type="ARBA" id="ARBA00023125"/>
    </source>
</evidence>
<dbReference type="GO" id="GO:0008270">
    <property type="term" value="F:zinc ion binding"/>
    <property type="evidence" value="ECO:0007669"/>
    <property type="project" value="UniProtKB-KW"/>
</dbReference>
<reference evidence="10" key="1">
    <citation type="submission" date="2016-11" db="UniProtKB">
        <authorList>
            <consortium name="WormBaseParasite"/>
        </authorList>
    </citation>
    <scope>IDENTIFICATION</scope>
</reference>
<accession>A0A1I8FDV9</accession>
<evidence type="ECO:0000256" key="2">
    <source>
        <dbReference type="ARBA" id="ARBA00022771"/>
    </source>
</evidence>
<evidence type="ECO:0000313" key="10">
    <source>
        <dbReference type="WBParaSite" id="maker-unitig_31002-snap-gene-0.3-mRNA-1"/>
    </source>
</evidence>
<protein>
    <submittedName>
        <fullName evidence="10">Nuclear receptor domain-containing protein</fullName>
    </submittedName>
</protein>
<keyword evidence="5" id="KW-0238">DNA-binding</keyword>
<keyword evidence="6" id="KW-0804">Transcription</keyword>
<evidence type="ECO:0000256" key="4">
    <source>
        <dbReference type="ARBA" id="ARBA00023015"/>
    </source>
</evidence>
<dbReference type="AlphaFoldDB" id="A0A1I8FDV9"/>
<keyword evidence="2" id="KW-0863">Zinc-finger</keyword>
<dbReference type="PROSITE" id="PS51030">
    <property type="entry name" value="NUCLEAR_REC_DBD_2"/>
    <property type="match status" value="1"/>
</dbReference>
<evidence type="ECO:0000256" key="7">
    <source>
        <dbReference type="SAM" id="MobiDB-lite"/>
    </source>
</evidence>